<feature type="transmembrane region" description="Helical" evidence="1">
    <location>
        <begin position="139"/>
        <end position="160"/>
    </location>
</feature>
<feature type="transmembrane region" description="Helical" evidence="1">
    <location>
        <begin position="172"/>
        <end position="190"/>
    </location>
</feature>
<dbReference type="PIRSF" id="PIRSF016919">
    <property type="entry name" value="HupE_UreJ"/>
    <property type="match status" value="1"/>
</dbReference>
<feature type="transmembrane region" description="Helical" evidence="1">
    <location>
        <begin position="115"/>
        <end position="133"/>
    </location>
</feature>
<gene>
    <name evidence="3" type="ORF">CKO43_18755</name>
</gene>
<keyword evidence="1" id="KW-1133">Transmembrane helix</keyword>
<sequence length="192" mass="18567">MKRLVPATLFAAAALAAAPAMAHTGHDTNTLAAGLAHPLGLDHLLAMVAVGLWSAAALQGAQRLAGPALFMAALLGGAVAGAAGVGHALVEPAIAASVVVLGLMLAFARRLPVPAGLLLVAVAGSLHGLAHGAELPAAGGFAGYALGFLAATALLHAVGLAAAPRLLALPAVVWRALSGGVALAGVLLLTRV</sequence>
<reference evidence="3" key="1">
    <citation type="submission" date="2017-08" db="EMBL/GenBank/DDBJ databases">
        <authorList>
            <person name="Imhoff J.F."/>
            <person name="Rahn T."/>
            <person name="Kuenzel S."/>
            <person name="Neulinger S.C."/>
        </authorList>
    </citation>
    <scope>NUCLEOTIDE SEQUENCE</scope>
    <source>
        <strain evidence="3">IM 151</strain>
    </source>
</reference>
<keyword evidence="2" id="KW-0732">Signal</keyword>
<keyword evidence="1" id="KW-0472">Membrane</keyword>
<dbReference type="InterPro" id="IPR007038">
    <property type="entry name" value="HupE_UreJ"/>
</dbReference>
<evidence type="ECO:0000256" key="1">
    <source>
        <dbReference type="SAM" id="Phobius"/>
    </source>
</evidence>
<protein>
    <submittedName>
        <fullName evidence="3">Urease accessory protein UreJ</fullName>
    </submittedName>
</protein>
<name>A0ABS1DYS2_RUBGE</name>
<keyword evidence="4" id="KW-1185">Reference proteome</keyword>
<accession>A0ABS1DYS2</accession>
<feature type="transmembrane region" description="Helical" evidence="1">
    <location>
        <begin position="38"/>
        <end position="57"/>
    </location>
</feature>
<dbReference type="Pfam" id="PF04955">
    <property type="entry name" value="HupE_UreJ"/>
    <property type="match status" value="1"/>
</dbReference>
<feature type="transmembrane region" description="Helical" evidence="1">
    <location>
        <begin position="64"/>
        <end position="83"/>
    </location>
</feature>
<proteinExistence type="predicted"/>
<dbReference type="RefSeq" id="WP_200229636.1">
    <property type="nucleotide sequence ID" value="NZ_NRRT01000036.1"/>
</dbReference>
<comment type="caution">
    <text evidence="3">The sequence shown here is derived from an EMBL/GenBank/DDBJ whole genome shotgun (WGS) entry which is preliminary data.</text>
</comment>
<dbReference type="EMBL" id="NRRU01000082">
    <property type="protein sequence ID" value="MBK1714805.1"/>
    <property type="molecule type" value="Genomic_DNA"/>
</dbReference>
<reference evidence="3" key="2">
    <citation type="journal article" date="2020" name="Microorganisms">
        <title>Osmotic Adaptation and Compatible Solute Biosynthesis of Phototrophic Bacteria as Revealed from Genome Analyses.</title>
        <authorList>
            <person name="Imhoff J.F."/>
            <person name="Rahn T."/>
            <person name="Kunzel S."/>
            <person name="Keller A."/>
            <person name="Neulinger S.C."/>
        </authorList>
    </citation>
    <scope>NUCLEOTIDE SEQUENCE</scope>
    <source>
        <strain evidence="3">IM 151</strain>
    </source>
</reference>
<dbReference type="Proteomes" id="UP001041814">
    <property type="component" value="Unassembled WGS sequence"/>
</dbReference>
<evidence type="ECO:0000256" key="2">
    <source>
        <dbReference type="SAM" id="SignalP"/>
    </source>
</evidence>
<organism evidence="3 4">
    <name type="scientific">Rubrivivax gelatinosus</name>
    <name type="common">Rhodocyclus gelatinosus</name>
    <name type="synonym">Rhodopseudomonas gelatinosa</name>
    <dbReference type="NCBI Taxonomy" id="28068"/>
    <lineage>
        <taxon>Bacteria</taxon>
        <taxon>Pseudomonadati</taxon>
        <taxon>Pseudomonadota</taxon>
        <taxon>Betaproteobacteria</taxon>
        <taxon>Burkholderiales</taxon>
        <taxon>Sphaerotilaceae</taxon>
        <taxon>Rubrivivax</taxon>
    </lineage>
</organism>
<feature type="chain" id="PRO_5046227225" evidence="2">
    <location>
        <begin position="23"/>
        <end position="192"/>
    </location>
</feature>
<evidence type="ECO:0000313" key="3">
    <source>
        <dbReference type="EMBL" id="MBK1714805.1"/>
    </source>
</evidence>
<evidence type="ECO:0000313" key="4">
    <source>
        <dbReference type="Proteomes" id="UP001041814"/>
    </source>
</evidence>
<keyword evidence="1" id="KW-0812">Transmembrane</keyword>
<feature type="signal peptide" evidence="2">
    <location>
        <begin position="1"/>
        <end position="22"/>
    </location>
</feature>